<dbReference type="PANTHER" id="PTHR31157">
    <property type="entry name" value="SCP DOMAIN-CONTAINING PROTEIN"/>
    <property type="match status" value="1"/>
</dbReference>
<feature type="domain" description="SCP" evidence="1">
    <location>
        <begin position="15"/>
        <end position="122"/>
    </location>
</feature>
<evidence type="ECO:0000313" key="2">
    <source>
        <dbReference type="EMBL" id="NNG35567.1"/>
    </source>
</evidence>
<sequence>MAVRADNPRYRVWVLTNGERAKAGRAALKYSDCLEIKYAQPWAAYMARTGDFRHQSLLQGRCAKDLTGENIAAGYLTPEAVMSAWMNSPGHKENILRPQFSIMGVGVADSTDAYRKYWVQNFG</sequence>
<comment type="caution">
    <text evidence="2">The sequence shown here is derived from an EMBL/GenBank/DDBJ whole genome shotgun (WGS) entry which is preliminary data.</text>
</comment>
<dbReference type="InterPro" id="IPR014044">
    <property type="entry name" value="CAP_dom"/>
</dbReference>
<keyword evidence="3" id="KW-1185">Reference proteome</keyword>
<evidence type="ECO:0000259" key="1">
    <source>
        <dbReference type="Pfam" id="PF00188"/>
    </source>
</evidence>
<accession>A0A849A693</accession>
<name>A0A849A693_9ACTN</name>
<gene>
    <name evidence="2" type="ORF">HKD39_07545</name>
</gene>
<dbReference type="Gene3D" id="3.40.33.10">
    <property type="entry name" value="CAP"/>
    <property type="match status" value="1"/>
</dbReference>
<evidence type="ECO:0000313" key="3">
    <source>
        <dbReference type="Proteomes" id="UP000562984"/>
    </source>
</evidence>
<dbReference type="EMBL" id="JABEND010000003">
    <property type="protein sequence ID" value="NNG35567.1"/>
    <property type="molecule type" value="Genomic_DNA"/>
</dbReference>
<dbReference type="PANTHER" id="PTHR31157:SF1">
    <property type="entry name" value="SCP DOMAIN-CONTAINING PROTEIN"/>
    <property type="match status" value="1"/>
</dbReference>
<dbReference type="SUPFAM" id="SSF55797">
    <property type="entry name" value="PR-1-like"/>
    <property type="match status" value="1"/>
</dbReference>
<proteinExistence type="predicted"/>
<dbReference type="Proteomes" id="UP000562984">
    <property type="component" value="Unassembled WGS sequence"/>
</dbReference>
<dbReference type="CDD" id="cd05379">
    <property type="entry name" value="CAP_bacterial"/>
    <property type="match status" value="1"/>
</dbReference>
<dbReference type="InterPro" id="IPR035940">
    <property type="entry name" value="CAP_sf"/>
</dbReference>
<dbReference type="AlphaFoldDB" id="A0A849A693"/>
<organism evidence="2 3">
    <name type="scientific">Nakamurella aerolata</name>
    <dbReference type="NCBI Taxonomy" id="1656892"/>
    <lineage>
        <taxon>Bacteria</taxon>
        <taxon>Bacillati</taxon>
        <taxon>Actinomycetota</taxon>
        <taxon>Actinomycetes</taxon>
        <taxon>Nakamurellales</taxon>
        <taxon>Nakamurellaceae</taxon>
        <taxon>Nakamurella</taxon>
    </lineage>
</organism>
<reference evidence="2 3" key="1">
    <citation type="submission" date="2020-05" db="EMBL/GenBank/DDBJ databases">
        <title>Nakamurella sp. DB0629 isolated from air conditioner.</title>
        <authorList>
            <person name="Kim D.H."/>
            <person name="Kim D.-U."/>
        </authorList>
    </citation>
    <scope>NUCLEOTIDE SEQUENCE [LARGE SCALE GENOMIC DNA]</scope>
    <source>
        <strain evidence="2 3">DB0629</strain>
    </source>
</reference>
<dbReference type="Pfam" id="PF00188">
    <property type="entry name" value="CAP"/>
    <property type="match status" value="1"/>
</dbReference>
<protein>
    <submittedName>
        <fullName evidence="2">CAP domain-containing protein</fullName>
    </submittedName>
</protein>